<dbReference type="InterPro" id="IPR001087">
    <property type="entry name" value="GDSL"/>
</dbReference>
<organism evidence="6 7">
    <name type="scientific">Dovyalis caffra</name>
    <dbReference type="NCBI Taxonomy" id="77055"/>
    <lineage>
        <taxon>Eukaryota</taxon>
        <taxon>Viridiplantae</taxon>
        <taxon>Streptophyta</taxon>
        <taxon>Embryophyta</taxon>
        <taxon>Tracheophyta</taxon>
        <taxon>Spermatophyta</taxon>
        <taxon>Magnoliopsida</taxon>
        <taxon>eudicotyledons</taxon>
        <taxon>Gunneridae</taxon>
        <taxon>Pentapetalae</taxon>
        <taxon>rosids</taxon>
        <taxon>fabids</taxon>
        <taxon>Malpighiales</taxon>
        <taxon>Salicaceae</taxon>
        <taxon>Flacourtieae</taxon>
        <taxon>Dovyalis</taxon>
    </lineage>
</organism>
<dbReference type="InterPro" id="IPR035669">
    <property type="entry name" value="SGNH_plant_lipase-like"/>
</dbReference>
<dbReference type="Proteomes" id="UP001314170">
    <property type="component" value="Unassembled WGS sequence"/>
</dbReference>
<dbReference type="CDD" id="cd01837">
    <property type="entry name" value="SGNH_plant_lipase_like"/>
    <property type="match status" value="1"/>
</dbReference>
<accession>A0AAV1SJ78</accession>
<dbReference type="Pfam" id="PF00657">
    <property type="entry name" value="Lipase_GDSL"/>
    <property type="match status" value="1"/>
</dbReference>
<protein>
    <submittedName>
        <fullName evidence="6">Uncharacterized protein</fullName>
    </submittedName>
</protein>
<evidence type="ECO:0000256" key="1">
    <source>
        <dbReference type="ARBA" id="ARBA00008668"/>
    </source>
</evidence>
<evidence type="ECO:0000256" key="4">
    <source>
        <dbReference type="ARBA" id="ARBA00023180"/>
    </source>
</evidence>
<keyword evidence="2" id="KW-0732">Signal</keyword>
<comment type="caution">
    <text evidence="6">The sequence shown here is derived from an EMBL/GenBank/DDBJ whole genome shotgun (WGS) entry which is preliminary data.</text>
</comment>
<dbReference type="AlphaFoldDB" id="A0AAV1SJ78"/>
<keyword evidence="3" id="KW-0378">Hydrolase</keyword>
<dbReference type="Gene3D" id="3.40.50.1110">
    <property type="entry name" value="SGNH hydrolase"/>
    <property type="match status" value="1"/>
</dbReference>
<proteinExistence type="inferred from homology"/>
<name>A0AAV1SJ78_9ROSI</name>
<keyword evidence="5" id="KW-0812">Transmembrane</keyword>
<dbReference type="PANTHER" id="PTHR22835">
    <property type="entry name" value="ZINC FINGER FYVE DOMAIN CONTAINING PROTEIN"/>
    <property type="match status" value="1"/>
</dbReference>
<keyword evidence="4" id="KW-0325">Glycoprotein</keyword>
<reference evidence="6 7" key="1">
    <citation type="submission" date="2024-01" db="EMBL/GenBank/DDBJ databases">
        <authorList>
            <person name="Waweru B."/>
        </authorList>
    </citation>
    <scope>NUCLEOTIDE SEQUENCE [LARGE SCALE GENOMIC DNA]</scope>
</reference>
<dbReference type="GO" id="GO:0016788">
    <property type="term" value="F:hydrolase activity, acting on ester bonds"/>
    <property type="evidence" value="ECO:0007669"/>
    <property type="project" value="InterPro"/>
</dbReference>
<evidence type="ECO:0000256" key="5">
    <source>
        <dbReference type="SAM" id="Phobius"/>
    </source>
</evidence>
<comment type="similarity">
    <text evidence="1">Belongs to the 'GDSL' lipolytic enzyme family.</text>
</comment>
<gene>
    <name evidence="6" type="ORF">DCAF_LOCUS23177</name>
</gene>
<feature type="transmembrane region" description="Helical" evidence="5">
    <location>
        <begin position="12"/>
        <end position="33"/>
    </location>
</feature>
<evidence type="ECO:0000256" key="2">
    <source>
        <dbReference type="ARBA" id="ARBA00022729"/>
    </source>
</evidence>
<evidence type="ECO:0000313" key="7">
    <source>
        <dbReference type="Proteomes" id="UP001314170"/>
    </source>
</evidence>
<dbReference type="SUPFAM" id="SSF52266">
    <property type="entry name" value="SGNH hydrolase"/>
    <property type="match status" value="1"/>
</dbReference>
<keyword evidence="5" id="KW-1133">Transmembrane helix</keyword>
<sequence length="382" mass="42385">MAPYSSQLLWNLFLFNVLILSTISCAIGCYTSIFSFGDSLADTGNLMHLSQPDKLPQFSFPPYGETFFHQPTGRCSNGRLVIDFIAEYLGLSFVPPYFGGSMESFKERGVNFAVVGASALDAAFLRERGIKSKFTNISLDVQLGLFKELLPSLCSTPSDCKKLLGNSLILLGEIGGNDYNNAFFGGVSFEIIQDLVPYVINTIGLVIEEVIELGAITILVPGNLPIGCSPSYLTYFEGSDKKDYDQFTGCLNWLNKFSEDHNQQFLAELNRIQKLHPHAKIIYADYYNAVMPFYHLPNPFGFTGGSLKACCGWGGMYNYNSSVQCGNPLASVCNDPSLYVNWDGIHYTEATYKLIFESIIEGTYSFPSFKALCNLDGRYFNN</sequence>
<keyword evidence="7" id="KW-1185">Reference proteome</keyword>
<dbReference type="PANTHER" id="PTHR22835:SF683">
    <property type="entry name" value="OS05G0506800 PROTEIN"/>
    <property type="match status" value="1"/>
</dbReference>
<evidence type="ECO:0000256" key="3">
    <source>
        <dbReference type="ARBA" id="ARBA00022801"/>
    </source>
</evidence>
<evidence type="ECO:0000313" key="6">
    <source>
        <dbReference type="EMBL" id="CAK7350446.1"/>
    </source>
</evidence>
<dbReference type="InterPro" id="IPR036514">
    <property type="entry name" value="SGNH_hydro_sf"/>
</dbReference>
<dbReference type="EMBL" id="CAWUPB010001184">
    <property type="protein sequence ID" value="CAK7350446.1"/>
    <property type="molecule type" value="Genomic_DNA"/>
</dbReference>
<keyword evidence="5" id="KW-0472">Membrane</keyword>